<comment type="caution">
    <text evidence="1">The sequence shown here is derived from an EMBL/GenBank/DDBJ whole genome shotgun (WGS) entry which is preliminary data.</text>
</comment>
<dbReference type="AlphaFoldDB" id="A0A8T2RIZ8"/>
<evidence type="ECO:0000313" key="2">
    <source>
        <dbReference type="Proteomes" id="UP000825935"/>
    </source>
</evidence>
<protein>
    <submittedName>
        <fullName evidence="1">Uncharacterized protein</fullName>
    </submittedName>
</protein>
<gene>
    <name evidence="1" type="ORF">KP509_26G024700</name>
</gene>
<keyword evidence="2" id="KW-1185">Reference proteome</keyword>
<dbReference type="Proteomes" id="UP000825935">
    <property type="component" value="Chromosome 26"/>
</dbReference>
<sequence length="109" mass="12539">MGHDSRVLSDLRWPWHTDTLRQTNTSQDDHGKAAAEVAEDIPLGPCGFLHLRTQSALTQNSFRIHSCESSRQKERGRMYYWLTGRESCDLNAQIMPKSAIKQDKLYFNS</sequence>
<name>A0A8T2RIZ8_CERRI</name>
<evidence type="ECO:0000313" key="1">
    <source>
        <dbReference type="EMBL" id="KAH7296482.1"/>
    </source>
</evidence>
<reference evidence="1" key="1">
    <citation type="submission" date="2021-08" db="EMBL/GenBank/DDBJ databases">
        <title>WGS assembly of Ceratopteris richardii.</title>
        <authorList>
            <person name="Marchant D.B."/>
            <person name="Chen G."/>
            <person name="Jenkins J."/>
            <person name="Shu S."/>
            <person name="Leebens-Mack J."/>
            <person name="Grimwood J."/>
            <person name="Schmutz J."/>
            <person name="Soltis P."/>
            <person name="Soltis D."/>
            <person name="Chen Z.-H."/>
        </authorList>
    </citation>
    <scope>NUCLEOTIDE SEQUENCE</scope>
    <source>
        <strain evidence="1">Whitten #5841</strain>
        <tissue evidence="1">Leaf</tissue>
    </source>
</reference>
<accession>A0A8T2RIZ8</accession>
<organism evidence="1 2">
    <name type="scientific">Ceratopteris richardii</name>
    <name type="common">Triangle waterfern</name>
    <dbReference type="NCBI Taxonomy" id="49495"/>
    <lineage>
        <taxon>Eukaryota</taxon>
        <taxon>Viridiplantae</taxon>
        <taxon>Streptophyta</taxon>
        <taxon>Embryophyta</taxon>
        <taxon>Tracheophyta</taxon>
        <taxon>Polypodiopsida</taxon>
        <taxon>Polypodiidae</taxon>
        <taxon>Polypodiales</taxon>
        <taxon>Pteridineae</taxon>
        <taxon>Pteridaceae</taxon>
        <taxon>Parkerioideae</taxon>
        <taxon>Ceratopteris</taxon>
    </lineage>
</organism>
<proteinExistence type="predicted"/>
<dbReference type="EMBL" id="CM035431">
    <property type="protein sequence ID" value="KAH7296482.1"/>
    <property type="molecule type" value="Genomic_DNA"/>
</dbReference>